<evidence type="ECO:0000313" key="6">
    <source>
        <dbReference type="EMBL" id="MCC8395669.1"/>
    </source>
</evidence>
<dbReference type="PANTHER" id="PTHR30419">
    <property type="entry name" value="HTH-TYPE TRANSCRIPTIONAL REGULATOR YBHD"/>
    <property type="match status" value="1"/>
</dbReference>
<dbReference type="RefSeq" id="WP_230512030.1">
    <property type="nucleotide sequence ID" value="NZ_JAJITD010000013.1"/>
</dbReference>
<reference evidence="6 7" key="1">
    <citation type="submission" date="2021-11" db="EMBL/GenBank/DDBJ databases">
        <authorList>
            <person name="Oh E.-T."/>
            <person name="Kim S.-B."/>
        </authorList>
    </citation>
    <scope>NUCLEOTIDE SEQUENCE [LARGE SCALE GENOMIC DNA]</scope>
    <source>
        <strain evidence="6 7">MMS20-SJTR3</strain>
    </source>
</reference>
<evidence type="ECO:0000256" key="1">
    <source>
        <dbReference type="ARBA" id="ARBA00009437"/>
    </source>
</evidence>
<dbReference type="Gene3D" id="1.10.10.10">
    <property type="entry name" value="Winged helix-like DNA-binding domain superfamily/Winged helix DNA-binding domain"/>
    <property type="match status" value="1"/>
</dbReference>
<dbReference type="PANTHER" id="PTHR30419:SF30">
    <property type="entry name" value="LYSR FAMILY TRANSCRIPTIONAL REGULATOR"/>
    <property type="match status" value="1"/>
</dbReference>
<dbReference type="InterPro" id="IPR050950">
    <property type="entry name" value="HTH-type_LysR_regulators"/>
</dbReference>
<evidence type="ECO:0000256" key="3">
    <source>
        <dbReference type="ARBA" id="ARBA00023125"/>
    </source>
</evidence>
<keyword evidence="3" id="KW-0238">DNA-binding</keyword>
<dbReference type="InterPro" id="IPR000847">
    <property type="entry name" value="LysR_HTH_N"/>
</dbReference>
<evidence type="ECO:0000259" key="5">
    <source>
        <dbReference type="PROSITE" id="PS50931"/>
    </source>
</evidence>
<organism evidence="6 7">
    <name type="scientific">Paraburkholderia sejongensis</name>
    <dbReference type="NCBI Taxonomy" id="2886946"/>
    <lineage>
        <taxon>Bacteria</taxon>
        <taxon>Pseudomonadati</taxon>
        <taxon>Pseudomonadota</taxon>
        <taxon>Betaproteobacteria</taxon>
        <taxon>Burkholderiales</taxon>
        <taxon>Burkholderiaceae</taxon>
        <taxon>Paraburkholderia</taxon>
    </lineage>
</organism>
<dbReference type="InterPro" id="IPR036390">
    <property type="entry name" value="WH_DNA-bd_sf"/>
</dbReference>
<protein>
    <submittedName>
        <fullName evidence="6">LysR family transcriptional regulator</fullName>
    </submittedName>
</protein>
<evidence type="ECO:0000256" key="2">
    <source>
        <dbReference type="ARBA" id="ARBA00023015"/>
    </source>
</evidence>
<keyword evidence="7" id="KW-1185">Reference proteome</keyword>
<keyword evidence="4" id="KW-0804">Transcription</keyword>
<gene>
    <name evidence="6" type="ORF">LJ656_24100</name>
</gene>
<proteinExistence type="inferred from homology"/>
<name>A0ABS8K0L1_9BURK</name>
<dbReference type="SUPFAM" id="SSF53850">
    <property type="entry name" value="Periplasmic binding protein-like II"/>
    <property type="match status" value="1"/>
</dbReference>
<dbReference type="Gene3D" id="3.40.190.10">
    <property type="entry name" value="Periplasmic binding protein-like II"/>
    <property type="match status" value="2"/>
</dbReference>
<dbReference type="InterPro" id="IPR005119">
    <property type="entry name" value="LysR_subst-bd"/>
</dbReference>
<evidence type="ECO:0000256" key="4">
    <source>
        <dbReference type="ARBA" id="ARBA00023163"/>
    </source>
</evidence>
<comment type="caution">
    <text evidence="6">The sequence shown here is derived from an EMBL/GenBank/DDBJ whole genome shotgun (WGS) entry which is preliminary data.</text>
</comment>
<dbReference type="InterPro" id="IPR036388">
    <property type="entry name" value="WH-like_DNA-bd_sf"/>
</dbReference>
<evidence type="ECO:0000313" key="7">
    <source>
        <dbReference type="Proteomes" id="UP001431019"/>
    </source>
</evidence>
<dbReference type="PROSITE" id="PS50931">
    <property type="entry name" value="HTH_LYSR"/>
    <property type="match status" value="1"/>
</dbReference>
<dbReference type="Proteomes" id="UP001431019">
    <property type="component" value="Unassembled WGS sequence"/>
</dbReference>
<feature type="domain" description="HTH lysR-type" evidence="5">
    <location>
        <begin position="19"/>
        <end position="76"/>
    </location>
</feature>
<dbReference type="PRINTS" id="PR00039">
    <property type="entry name" value="HTHLYSR"/>
</dbReference>
<comment type="similarity">
    <text evidence="1">Belongs to the LysR transcriptional regulatory family.</text>
</comment>
<sequence length="314" mass="34623">MPITIGYGIYPRVIKAMAIKLHQLRALVAVADHGTIVGASRALFVSQPAVTKAIRELETDIGMSLFGRSTNGVALTRTGESLLRHARLIVGELGRAEQQMAMERGAQEGRVTIGLTPLAALTLLPDAYARFRHDMPQITVEFLEYSAVKLQDQLRQGALDFAVASAAEAVIDPSVQCTELLTFPLQFTVRANGALANANSLVDLCDAEWIHADTTDEYPQYVVNLFERQGLPAPRRITRCTSQSLMYSLAISIDAVMAWASHTLEVVNLTGHLKKLDFVETSRRAQLHLMQREGAILTRPAEYFIRCIHRAAIM</sequence>
<dbReference type="EMBL" id="JAJITD010000013">
    <property type="protein sequence ID" value="MCC8395669.1"/>
    <property type="molecule type" value="Genomic_DNA"/>
</dbReference>
<keyword evidence="2" id="KW-0805">Transcription regulation</keyword>
<dbReference type="SUPFAM" id="SSF46785">
    <property type="entry name" value="Winged helix' DNA-binding domain"/>
    <property type="match status" value="1"/>
</dbReference>
<dbReference type="Pfam" id="PF00126">
    <property type="entry name" value="HTH_1"/>
    <property type="match status" value="1"/>
</dbReference>
<accession>A0ABS8K0L1</accession>
<dbReference type="Pfam" id="PF03466">
    <property type="entry name" value="LysR_substrate"/>
    <property type="match status" value="1"/>
</dbReference>